<sequence>MSQIRSYSSLIASYPEFLANVFVPGFAVVDWSLTCLSSVTKVTCRNLGV</sequence>
<dbReference type="VEuPathDB" id="FungiDB:RhiirA1_483574"/>
<reference evidence="1 2" key="2">
    <citation type="submission" date="2017-10" db="EMBL/GenBank/DDBJ databases">
        <title>Genome analyses suggest a sexual origin of heterokaryosis in a supposedly ancient asexual fungus.</title>
        <authorList>
            <person name="Corradi N."/>
            <person name="Sedzielewska K."/>
            <person name="Noel J."/>
            <person name="Charron P."/>
            <person name="Farinelli L."/>
            <person name="Marton T."/>
            <person name="Kruger M."/>
            <person name="Pelin A."/>
            <person name="Brachmann A."/>
            <person name="Corradi N."/>
        </authorList>
    </citation>
    <scope>NUCLEOTIDE SEQUENCE [LARGE SCALE GENOMIC DNA]</scope>
    <source>
        <strain evidence="1 2">A1</strain>
    </source>
</reference>
<evidence type="ECO:0000313" key="2">
    <source>
        <dbReference type="Proteomes" id="UP000232688"/>
    </source>
</evidence>
<gene>
    <name evidence="1" type="ORF">RhiirA1_483574</name>
</gene>
<accession>A0A2N0QKE4</accession>
<name>A0A2N0QKE4_9GLOM</name>
<dbReference type="Proteomes" id="UP000232688">
    <property type="component" value="Unassembled WGS sequence"/>
</dbReference>
<protein>
    <submittedName>
        <fullName evidence="1">Uncharacterized protein</fullName>
    </submittedName>
</protein>
<comment type="caution">
    <text evidence="1">The sequence shown here is derived from an EMBL/GenBank/DDBJ whole genome shotgun (WGS) entry which is preliminary data.</text>
</comment>
<reference evidence="1 2" key="1">
    <citation type="submission" date="2017-10" db="EMBL/GenBank/DDBJ databases">
        <title>Extensive intraspecific genome diversity in a model arbuscular mycorrhizal fungus.</title>
        <authorList>
            <person name="Chen E.C.H."/>
            <person name="Morin E."/>
            <person name="Baudet D."/>
            <person name="Noel J."/>
            <person name="Ndikumana S."/>
            <person name="Charron P."/>
            <person name="St-Onge C."/>
            <person name="Giorgi J."/>
            <person name="Grigoriev I.V."/>
            <person name="Roux C."/>
            <person name="Martin F.M."/>
            <person name="Corradi N."/>
        </authorList>
    </citation>
    <scope>NUCLEOTIDE SEQUENCE [LARGE SCALE GENOMIC DNA]</scope>
    <source>
        <strain evidence="1 2">A1</strain>
    </source>
</reference>
<dbReference type="EMBL" id="LLXH01007497">
    <property type="protein sequence ID" value="PKC51517.1"/>
    <property type="molecule type" value="Genomic_DNA"/>
</dbReference>
<proteinExistence type="predicted"/>
<evidence type="ECO:0000313" key="1">
    <source>
        <dbReference type="EMBL" id="PKC51517.1"/>
    </source>
</evidence>
<dbReference type="AlphaFoldDB" id="A0A2N0QKE4"/>
<organism evidence="1 2">
    <name type="scientific">Rhizophagus irregularis</name>
    <dbReference type="NCBI Taxonomy" id="588596"/>
    <lineage>
        <taxon>Eukaryota</taxon>
        <taxon>Fungi</taxon>
        <taxon>Fungi incertae sedis</taxon>
        <taxon>Mucoromycota</taxon>
        <taxon>Glomeromycotina</taxon>
        <taxon>Glomeromycetes</taxon>
        <taxon>Glomerales</taxon>
        <taxon>Glomeraceae</taxon>
        <taxon>Rhizophagus</taxon>
    </lineage>
</organism>